<dbReference type="GO" id="GO:0005737">
    <property type="term" value="C:cytoplasm"/>
    <property type="evidence" value="ECO:0007669"/>
    <property type="project" value="UniProtKB-SubCell"/>
</dbReference>
<dbReference type="PANTHER" id="PTHR47969">
    <property type="entry name" value="CHROMOSOME-ASSOCIATED KINESIN KIF4A-RELATED"/>
    <property type="match status" value="1"/>
</dbReference>
<dbReference type="Pfam" id="PF00225">
    <property type="entry name" value="Kinesin"/>
    <property type="match status" value="1"/>
</dbReference>
<dbReference type="Gene3D" id="3.40.850.10">
    <property type="entry name" value="Kinesin motor domain"/>
    <property type="match status" value="1"/>
</dbReference>
<feature type="binding site" evidence="6">
    <location>
        <begin position="122"/>
        <end position="129"/>
    </location>
    <ligand>
        <name>ATP</name>
        <dbReference type="ChEBI" id="CHEBI:30616"/>
    </ligand>
</feature>
<dbReference type="InterPro" id="IPR027417">
    <property type="entry name" value="P-loop_NTPase"/>
</dbReference>
<keyword evidence="5 7" id="KW-0175">Coiled coil</keyword>
<evidence type="ECO:0000256" key="3">
    <source>
        <dbReference type="ARBA" id="ARBA00022741"/>
    </source>
</evidence>
<dbReference type="InterPro" id="IPR001752">
    <property type="entry name" value="Kinesin_motor_dom"/>
</dbReference>
<dbReference type="InterPro" id="IPR036961">
    <property type="entry name" value="Kinesin_motor_dom_sf"/>
</dbReference>
<dbReference type="EMBL" id="GG662650">
    <property type="protein sequence ID" value="EDK31974.2"/>
    <property type="molecule type" value="Genomic_DNA"/>
</dbReference>
<evidence type="ECO:0000313" key="10">
    <source>
        <dbReference type="Proteomes" id="UP000009168"/>
    </source>
</evidence>
<keyword evidence="4 6" id="KW-0067">ATP-binding</keyword>
<evidence type="ECO:0000256" key="6">
    <source>
        <dbReference type="PROSITE-ProRule" id="PRU00283"/>
    </source>
</evidence>
<accession>A4VEL8</accession>
<dbReference type="SUPFAM" id="SSF52540">
    <property type="entry name" value="P-loop containing nucleoside triphosphate hydrolases"/>
    <property type="match status" value="1"/>
</dbReference>
<dbReference type="GO" id="GO:0051231">
    <property type="term" value="P:spindle elongation"/>
    <property type="evidence" value="ECO:0007669"/>
    <property type="project" value="TreeGrafter"/>
</dbReference>
<evidence type="ECO:0000313" key="9">
    <source>
        <dbReference type="EMBL" id="EDK31974.2"/>
    </source>
</evidence>
<keyword evidence="2" id="KW-0963">Cytoplasm</keyword>
<sequence length="988" mass="115789">MFKNSLNSTQFLNQSVTSLASTSPMKNNHHNQNIISNPENIQVMIRIKNNSLTESQRVQTDPVVVENNQIRIQYSNELKSQTYSFDKVATKDKDQDYVFQEIGTPVVSYCLKGMNACIFAYGQTGAGKTYTMTGTQTNPGIQPRVLESLFKQLNESLYTNEIQSFKISVSYYEIYNEQINDLISNRKDIKVRENLEGPFIENLTQVTVHSFYEAQSTFNNSTKNRSIAATQMNKQSSRSHSIFTVTIQIIDNNQTEIQSKLNFVDMAGSERQKKTQTEGQRLKEAGSINKSLFEFSKVIADLAKQKANVVFRNSKLTHILKDCLVGNSKTFIICAINPSFYHLDETENTLKFASNAKFIETKPFVNQVVKVNTDELQRQIKEYEFTIESQSKQLIEKDHMIEQMRIHSDNLDEEIKQIRTYFCKEIQDLESEKINQLNEQQNQILELKQQNAWLSQQAFDTQLSLSQQQGVIDNQEAQIKELKYKILKMHEEKNQHVYETEKQKLQLPIDQDFTYDNCTEDMTPTAGLSLNVRSNSFEDNEEKLIQLEANLKTLVNQNKFNKSIQKQLEEQNKQLENEKSFLKNQNSLLQNENSQLKNENKEIDQKSSLLLRQKESLIEEMNKISQNLGLKSQMYVNEIENLKEQLQIQTQRLESHQKENDSLKRQLKERKQKIIQEKEMIIQQSKKISEISQSIISEISQDSCSSIQEISQNQFNCSIKEILQKKCKELNEINAEVIQDLEQMKQQNEDLNNMIKHNKSDKLTNHLQFILEKTKKNKYISDQLIRYFIEHPDQDVNRKKYDCLKQFTHFVFSSLQNLLSARSSHVSLSDLIQNKDQNSHLVKVKEFIDNPNYDMLVYHFKELFDKEKKKLFSQYKTLKDFLIIIAQNQRPDQIITEQDELKYGEYIDLYAETNQIHQMRALIFDEYNQVNLRKSKRSPIKLFNRNALSERNLNQQNLGEFQSVYDEQKTIYDYYAQGKKKVKMNQQF</sequence>
<dbReference type="GO" id="GO:0008017">
    <property type="term" value="F:microtubule binding"/>
    <property type="evidence" value="ECO:0007669"/>
    <property type="project" value="InterPro"/>
</dbReference>
<dbReference type="Proteomes" id="UP000009168">
    <property type="component" value="Unassembled WGS sequence"/>
</dbReference>
<dbReference type="AlphaFoldDB" id="A4VEL8"/>
<dbReference type="GeneID" id="7824700"/>
<dbReference type="OrthoDB" id="3176171at2759"/>
<reference evidence="10" key="1">
    <citation type="journal article" date="2006" name="PLoS Biol.">
        <title>Macronuclear genome sequence of the ciliate Tetrahymena thermophila, a model eukaryote.</title>
        <authorList>
            <person name="Eisen J.A."/>
            <person name="Coyne R.S."/>
            <person name="Wu M."/>
            <person name="Wu D."/>
            <person name="Thiagarajan M."/>
            <person name="Wortman J.R."/>
            <person name="Badger J.H."/>
            <person name="Ren Q."/>
            <person name="Amedeo P."/>
            <person name="Jones K.M."/>
            <person name="Tallon L.J."/>
            <person name="Delcher A.L."/>
            <person name="Salzberg S.L."/>
            <person name="Silva J.C."/>
            <person name="Haas B.J."/>
            <person name="Majoros W.H."/>
            <person name="Farzad M."/>
            <person name="Carlton J.M."/>
            <person name="Smith R.K. Jr."/>
            <person name="Garg J."/>
            <person name="Pearlman R.E."/>
            <person name="Karrer K.M."/>
            <person name="Sun L."/>
            <person name="Manning G."/>
            <person name="Elde N.C."/>
            <person name="Turkewitz A.P."/>
            <person name="Asai D.J."/>
            <person name="Wilkes D.E."/>
            <person name="Wang Y."/>
            <person name="Cai H."/>
            <person name="Collins K."/>
            <person name="Stewart B.A."/>
            <person name="Lee S.R."/>
            <person name="Wilamowska K."/>
            <person name="Weinberg Z."/>
            <person name="Ruzzo W.L."/>
            <person name="Wloga D."/>
            <person name="Gaertig J."/>
            <person name="Frankel J."/>
            <person name="Tsao C.-C."/>
            <person name="Gorovsky M.A."/>
            <person name="Keeling P.J."/>
            <person name="Waller R.F."/>
            <person name="Patron N.J."/>
            <person name="Cherry J.M."/>
            <person name="Stover N.A."/>
            <person name="Krieger C.J."/>
            <person name="del Toro C."/>
            <person name="Ryder H.F."/>
            <person name="Williamson S.C."/>
            <person name="Barbeau R.A."/>
            <person name="Hamilton E.P."/>
            <person name="Orias E."/>
        </authorList>
    </citation>
    <scope>NUCLEOTIDE SEQUENCE [LARGE SCALE GENOMIC DNA]</scope>
    <source>
        <strain evidence="10">SB210</strain>
    </source>
</reference>
<comment type="similarity">
    <text evidence="6">Belongs to the TRAFAC class myosin-kinesin ATPase superfamily. Kinesin family.</text>
</comment>
<dbReference type="GO" id="GO:0005524">
    <property type="term" value="F:ATP binding"/>
    <property type="evidence" value="ECO:0007669"/>
    <property type="project" value="UniProtKB-UniRule"/>
</dbReference>
<dbReference type="KEGG" id="tet:TTHERM_01216095"/>
<dbReference type="STRING" id="312017.A4VEL8"/>
<dbReference type="CDD" id="cd00106">
    <property type="entry name" value="KISc"/>
    <property type="match status" value="1"/>
</dbReference>
<dbReference type="PROSITE" id="PS50067">
    <property type="entry name" value="KINESIN_MOTOR_2"/>
    <property type="match status" value="1"/>
</dbReference>
<evidence type="ECO:0000259" key="8">
    <source>
        <dbReference type="PROSITE" id="PS50067"/>
    </source>
</evidence>
<dbReference type="HOGENOM" id="CLU_001485_2_1_1"/>
<dbReference type="InterPro" id="IPR027640">
    <property type="entry name" value="Kinesin-like_fam"/>
</dbReference>
<keyword evidence="3 6" id="KW-0547">Nucleotide-binding</keyword>
<evidence type="ECO:0000256" key="2">
    <source>
        <dbReference type="ARBA" id="ARBA00022490"/>
    </source>
</evidence>
<dbReference type="SMART" id="SM00129">
    <property type="entry name" value="KISc"/>
    <property type="match status" value="1"/>
</dbReference>
<feature type="coiled-coil region" evidence="7">
    <location>
        <begin position="720"/>
        <end position="761"/>
    </location>
</feature>
<evidence type="ECO:0000256" key="7">
    <source>
        <dbReference type="SAM" id="Coils"/>
    </source>
</evidence>
<protein>
    <submittedName>
        <fullName evidence="9">Kinesin motor catalytic domain protein</fullName>
    </submittedName>
</protein>
<dbReference type="eggNOG" id="KOG0241">
    <property type="taxonomic scope" value="Eukaryota"/>
</dbReference>
<dbReference type="PANTHER" id="PTHR47969:SF15">
    <property type="entry name" value="CHROMOSOME-ASSOCIATED KINESIN KIF4A-RELATED"/>
    <property type="match status" value="1"/>
</dbReference>
<gene>
    <name evidence="9" type="ORF">TTHERM_01216095</name>
</gene>
<comment type="subcellular location">
    <subcellularLocation>
        <location evidence="1">Cytoplasm</location>
    </subcellularLocation>
</comment>
<evidence type="ECO:0000256" key="1">
    <source>
        <dbReference type="ARBA" id="ARBA00004496"/>
    </source>
</evidence>
<dbReference type="GO" id="GO:0005875">
    <property type="term" value="C:microtubule associated complex"/>
    <property type="evidence" value="ECO:0007669"/>
    <property type="project" value="TreeGrafter"/>
</dbReference>
<proteinExistence type="inferred from homology"/>
<dbReference type="GO" id="GO:0003777">
    <property type="term" value="F:microtubule motor activity"/>
    <property type="evidence" value="ECO:0007669"/>
    <property type="project" value="InterPro"/>
</dbReference>
<organism evidence="9 10">
    <name type="scientific">Tetrahymena thermophila (strain SB210)</name>
    <dbReference type="NCBI Taxonomy" id="312017"/>
    <lineage>
        <taxon>Eukaryota</taxon>
        <taxon>Sar</taxon>
        <taxon>Alveolata</taxon>
        <taxon>Ciliophora</taxon>
        <taxon>Intramacronucleata</taxon>
        <taxon>Oligohymenophorea</taxon>
        <taxon>Hymenostomatida</taxon>
        <taxon>Tetrahymenina</taxon>
        <taxon>Tetrahymenidae</taxon>
        <taxon>Tetrahymena</taxon>
    </lineage>
</organism>
<dbReference type="PRINTS" id="PR00380">
    <property type="entry name" value="KINESINHEAVY"/>
</dbReference>
<dbReference type="GO" id="GO:0007018">
    <property type="term" value="P:microtubule-based movement"/>
    <property type="evidence" value="ECO:0007669"/>
    <property type="project" value="InterPro"/>
</dbReference>
<dbReference type="RefSeq" id="XP_001471166.2">
    <property type="nucleotide sequence ID" value="XM_001471116.2"/>
</dbReference>
<dbReference type="InParanoid" id="A4VEL8"/>
<dbReference type="GO" id="GO:0007052">
    <property type="term" value="P:mitotic spindle organization"/>
    <property type="evidence" value="ECO:0007669"/>
    <property type="project" value="TreeGrafter"/>
</dbReference>
<feature type="coiled-coil region" evidence="7">
    <location>
        <begin position="430"/>
        <end position="492"/>
    </location>
</feature>
<feature type="coiled-coil region" evidence="7">
    <location>
        <begin position="537"/>
        <end position="684"/>
    </location>
</feature>
<evidence type="ECO:0000256" key="5">
    <source>
        <dbReference type="ARBA" id="ARBA00023054"/>
    </source>
</evidence>
<evidence type="ECO:0000256" key="4">
    <source>
        <dbReference type="ARBA" id="ARBA00022840"/>
    </source>
</evidence>
<keyword evidence="6" id="KW-0505">Motor protein</keyword>
<name>A4VEL8_TETTS</name>
<feature type="domain" description="Kinesin motor" evidence="8">
    <location>
        <begin position="40"/>
        <end position="359"/>
    </location>
</feature>
<keyword evidence="10" id="KW-1185">Reference proteome</keyword>